<dbReference type="RefSeq" id="WP_231634753.1">
    <property type="nucleotide sequence ID" value="NZ_FVZE01000003.1"/>
</dbReference>
<dbReference type="AlphaFoldDB" id="A0A1U6HZG6"/>
<proteinExistence type="predicted"/>
<protein>
    <submittedName>
        <fullName evidence="1">Uncharacterized protein</fullName>
    </submittedName>
</protein>
<reference evidence="2" key="1">
    <citation type="submission" date="2017-02" db="EMBL/GenBank/DDBJ databases">
        <authorList>
            <person name="Varghese N."/>
            <person name="Submissions S."/>
        </authorList>
    </citation>
    <scope>NUCLEOTIDE SEQUENCE [LARGE SCALE GENOMIC DNA]</scope>
    <source>
        <strain evidence="2">SM117</strain>
    </source>
</reference>
<evidence type="ECO:0000313" key="2">
    <source>
        <dbReference type="Proteomes" id="UP000190989"/>
    </source>
</evidence>
<keyword evidence="2" id="KW-1185">Reference proteome</keyword>
<organism evidence="1 2">
    <name type="scientific">Novosphingobium mathurense</name>
    <dbReference type="NCBI Taxonomy" id="428990"/>
    <lineage>
        <taxon>Bacteria</taxon>
        <taxon>Pseudomonadati</taxon>
        <taxon>Pseudomonadota</taxon>
        <taxon>Alphaproteobacteria</taxon>
        <taxon>Sphingomonadales</taxon>
        <taxon>Sphingomonadaceae</taxon>
        <taxon>Novosphingobium</taxon>
    </lineage>
</organism>
<name>A0A1U6HZG6_9SPHN</name>
<dbReference type="EMBL" id="FVZE01000003">
    <property type="protein sequence ID" value="SLK01150.1"/>
    <property type="molecule type" value="Genomic_DNA"/>
</dbReference>
<dbReference type="Proteomes" id="UP000190989">
    <property type="component" value="Unassembled WGS sequence"/>
</dbReference>
<accession>A0A1U6HZG6</accession>
<sequence length="66" mass="7427">MATYTLRFSDDGRGLDKKIEFQAEDASGALIVAYSEAPHRNAELWEGARKLCTIRRDTAQVWRIGA</sequence>
<evidence type="ECO:0000313" key="1">
    <source>
        <dbReference type="EMBL" id="SLK01150.1"/>
    </source>
</evidence>
<gene>
    <name evidence="1" type="ORF">SAMN06295987_103417</name>
</gene>